<accession>A0A3B1DZX7</accession>
<dbReference type="AlphaFoldDB" id="A0A3B1DZX7"/>
<protein>
    <submittedName>
        <fullName evidence="1">Uncharacterized protein</fullName>
    </submittedName>
</protein>
<feature type="non-terminal residue" evidence="1">
    <location>
        <position position="28"/>
    </location>
</feature>
<evidence type="ECO:0000313" key="1">
    <source>
        <dbReference type="EMBL" id="VAX42174.1"/>
    </source>
</evidence>
<reference evidence="1" key="1">
    <citation type="submission" date="2018-06" db="EMBL/GenBank/DDBJ databases">
        <authorList>
            <person name="Zhirakovskaya E."/>
        </authorList>
    </citation>
    <scope>NUCLEOTIDE SEQUENCE</scope>
</reference>
<gene>
    <name evidence="1" type="ORF">MNBD_PLANCTO03-2248</name>
</gene>
<proteinExistence type="predicted"/>
<organism evidence="1">
    <name type="scientific">hydrothermal vent metagenome</name>
    <dbReference type="NCBI Taxonomy" id="652676"/>
    <lineage>
        <taxon>unclassified sequences</taxon>
        <taxon>metagenomes</taxon>
        <taxon>ecological metagenomes</taxon>
    </lineage>
</organism>
<dbReference type="EMBL" id="UOGK01000653">
    <property type="protein sequence ID" value="VAX42174.1"/>
    <property type="molecule type" value="Genomic_DNA"/>
</dbReference>
<name>A0A3B1DZX7_9ZZZZ</name>
<sequence length="28" mass="3075">MRNLTYTIRRTAASALGGLRGKRSCAHL</sequence>